<dbReference type="OrthoDB" id="5590473at2759"/>
<sequence length="542" mass="59519">MSPHPGVPIASWDFGPCIELLLQGVKSDNTGSSPRLNNASSTNIPGRNQDVATTGSTPSLGNFDAIFKHLGTEAIDIPIKANHPSSSDETSEDVGSYSTAASTPPDEEPRYFDLCMMPRAVGANEDIQNYKTKLGLNNNAQNKLKKVTLPNGEKQQPNNSVSTTELYRQLKAARRLDSTVPLPSFGWVPDALPTTPVRRSERILNKAKKSTAIVDVHATPTHFSTARAAAISTHKSVGRRQSLPADTPRILLDPKVIRPLLYASHDTKKLRIAEKLMLRFGPTSSTIEGDLIRAMGHVGGNERPDGIHVFVDSSNIAIGFAEALKRARGMDKNEFTKLPPLAYHSLALIMERGRGVAKRVLVGSSRDNVRLDYMYEAAQCGYEVSALERVEKFKEAKESDIEKYKRLGRANGNNTSSGSGGEAPLNAFKTVTEQGVDEILHMKMLESMVDTDYPSTMVVATGDAAVAEYSSGFLRNVERALERGWKVELVAWKRSISYAYRDKAFAKKWAGQFTIVELDDFQEELLGIYTKGPRTFDASNFV</sequence>
<name>A0A1B8GBZ5_9PEZI</name>
<dbReference type="GO" id="GO:0006606">
    <property type="term" value="P:protein import into nucleus"/>
    <property type="evidence" value="ECO:0007669"/>
    <property type="project" value="TreeGrafter"/>
</dbReference>
<dbReference type="GeneID" id="28841839"/>
<gene>
    <name evidence="2" type="ORF">VE01_08453</name>
</gene>
<evidence type="ECO:0008006" key="4">
    <source>
        <dbReference type="Google" id="ProtNLM"/>
    </source>
</evidence>
<dbReference type="PANTHER" id="PTHR15837:SF5">
    <property type="entry name" value="NYN DOMAIN-CONTAINING PROTEIN"/>
    <property type="match status" value="1"/>
</dbReference>
<organism evidence="2 3">
    <name type="scientific">Pseudogymnoascus verrucosus</name>
    <dbReference type="NCBI Taxonomy" id="342668"/>
    <lineage>
        <taxon>Eukaryota</taxon>
        <taxon>Fungi</taxon>
        <taxon>Dikarya</taxon>
        <taxon>Ascomycota</taxon>
        <taxon>Pezizomycotina</taxon>
        <taxon>Leotiomycetes</taxon>
        <taxon>Thelebolales</taxon>
        <taxon>Thelebolaceae</taxon>
        <taxon>Pseudogymnoascus</taxon>
    </lineage>
</organism>
<feature type="region of interest" description="Disordered" evidence="1">
    <location>
        <begin position="28"/>
        <end position="57"/>
    </location>
</feature>
<accession>A0A1B8GBZ5</accession>
<dbReference type="CDD" id="cd18724">
    <property type="entry name" value="PIN_LabA-like"/>
    <property type="match status" value="1"/>
</dbReference>
<evidence type="ECO:0000313" key="3">
    <source>
        <dbReference type="Proteomes" id="UP000091956"/>
    </source>
</evidence>
<dbReference type="RefSeq" id="XP_018127076.1">
    <property type="nucleotide sequence ID" value="XM_018277876.2"/>
</dbReference>
<dbReference type="AlphaFoldDB" id="A0A1B8GBZ5"/>
<dbReference type="InterPro" id="IPR007681">
    <property type="entry name" value="Mog1"/>
</dbReference>
<dbReference type="GO" id="GO:0031267">
    <property type="term" value="F:small GTPase binding"/>
    <property type="evidence" value="ECO:0007669"/>
    <property type="project" value="TreeGrafter"/>
</dbReference>
<protein>
    <recommendedName>
        <fullName evidence="4">NYN domain-containing protein</fullName>
    </recommendedName>
</protein>
<evidence type="ECO:0000313" key="2">
    <source>
        <dbReference type="EMBL" id="OBT93343.1"/>
    </source>
</evidence>
<dbReference type="GO" id="GO:0005085">
    <property type="term" value="F:guanyl-nucleotide exchange factor activity"/>
    <property type="evidence" value="ECO:0007669"/>
    <property type="project" value="TreeGrafter"/>
</dbReference>
<dbReference type="Proteomes" id="UP000091956">
    <property type="component" value="Unassembled WGS sequence"/>
</dbReference>
<dbReference type="STRING" id="342668.A0A1B8GBZ5"/>
<evidence type="ECO:0000256" key="1">
    <source>
        <dbReference type="SAM" id="MobiDB-lite"/>
    </source>
</evidence>
<dbReference type="Gene3D" id="3.40.50.1010">
    <property type="entry name" value="5'-nuclease"/>
    <property type="match status" value="1"/>
</dbReference>
<reference evidence="3" key="2">
    <citation type="journal article" date="2018" name="Nat. Commun.">
        <title>Extreme sensitivity to ultraviolet light in the fungal pathogen causing white-nose syndrome of bats.</title>
        <authorList>
            <person name="Palmer J.M."/>
            <person name="Drees K.P."/>
            <person name="Foster J.T."/>
            <person name="Lindner D.L."/>
        </authorList>
    </citation>
    <scope>NUCLEOTIDE SEQUENCE [LARGE SCALE GENOMIC DNA]</scope>
    <source>
        <strain evidence="3">UAMH 10579</strain>
    </source>
</reference>
<keyword evidence="3" id="KW-1185">Reference proteome</keyword>
<feature type="region of interest" description="Disordered" evidence="1">
    <location>
        <begin position="80"/>
        <end position="110"/>
    </location>
</feature>
<proteinExistence type="predicted"/>
<dbReference type="GO" id="GO:0005634">
    <property type="term" value="C:nucleus"/>
    <property type="evidence" value="ECO:0007669"/>
    <property type="project" value="TreeGrafter"/>
</dbReference>
<dbReference type="EMBL" id="KV460255">
    <property type="protein sequence ID" value="OBT93343.1"/>
    <property type="molecule type" value="Genomic_DNA"/>
</dbReference>
<dbReference type="PANTHER" id="PTHR15837">
    <property type="entry name" value="RAN GUANINE NUCLEOTIDE RELEASE FACTOR"/>
    <property type="match status" value="1"/>
</dbReference>
<reference evidence="2 3" key="1">
    <citation type="submission" date="2016-03" db="EMBL/GenBank/DDBJ databases">
        <title>Comparative genomics of Pseudogymnoascus destructans, the fungus causing white-nose syndrome of bats.</title>
        <authorList>
            <person name="Palmer J.M."/>
            <person name="Drees K.P."/>
            <person name="Foster J.T."/>
            <person name="Lindner D.L."/>
        </authorList>
    </citation>
    <scope>NUCLEOTIDE SEQUENCE [LARGE SCALE GENOMIC DNA]</scope>
    <source>
        <strain evidence="2 3">UAMH 10579</strain>
    </source>
</reference>